<evidence type="ECO:0000256" key="1">
    <source>
        <dbReference type="SAM" id="MobiDB-lite"/>
    </source>
</evidence>
<proteinExistence type="predicted"/>
<accession>A0A2N9VYN8</accession>
<feature type="region of interest" description="Disordered" evidence="1">
    <location>
        <begin position="40"/>
        <end position="63"/>
    </location>
</feature>
<dbReference type="Proteomes" id="UP000232163">
    <property type="component" value="Unassembled WGS sequence"/>
</dbReference>
<comment type="caution">
    <text evidence="2">The sequence shown here is derived from an EMBL/GenBank/DDBJ whole genome shotgun (WGS) entry which is preliminary data.</text>
</comment>
<dbReference type="OrthoDB" id="9812459at2"/>
<name>A0A2N9VYN8_9HYPH</name>
<evidence type="ECO:0000313" key="3">
    <source>
        <dbReference type="Proteomes" id="UP000232163"/>
    </source>
</evidence>
<protein>
    <submittedName>
        <fullName evidence="2">Host cell attachment protein</fullName>
    </submittedName>
</protein>
<gene>
    <name evidence="2" type="ORF">B5P45_12135</name>
</gene>
<dbReference type="KEGG" id="pht:BLM14_25975"/>
<evidence type="ECO:0000313" key="2">
    <source>
        <dbReference type="EMBL" id="PIO44606.1"/>
    </source>
</evidence>
<sequence length="134" mass="14167">MQLPKGATVAVADGEKFNLFQNISDDANLKLTALAEADVDTENNNASAGRKSSSANPDQGQADEDNFAAGIADILNQQVLKGKITGLVIIAAPKALGELRKHYHKELETILLGEIAKDLTGHSIQDIEKTIGSS</sequence>
<dbReference type="AlphaFoldDB" id="A0A2N9VYN8"/>
<reference evidence="3" key="1">
    <citation type="journal article" date="2017" name="Int J Environ Stud">
        <title>Does the Miocene-Pliocene relict legume Oxytropis triphylla form nitrogen-fixing nodules with a combination of bacterial strains?</title>
        <authorList>
            <person name="Safronova V."/>
            <person name="Belimov A."/>
            <person name="Sazanova A."/>
            <person name="Kuznetsova I."/>
            <person name="Popova J."/>
            <person name="Andronov E."/>
            <person name="Verkhozina A."/>
            <person name="Tikhonovich I."/>
        </authorList>
    </citation>
    <scope>NUCLEOTIDE SEQUENCE [LARGE SCALE GENOMIC DNA]</scope>
    <source>
        <strain evidence="3">Tri-38</strain>
    </source>
</reference>
<dbReference type="EMBL" id="MZMT01000028">
    <property type="protein sequence ID" value="PIO44606.1"/>
    <property type="molecule type" value="Genomic_DNA"/>
</dbReference>
<keyword evidence="3" id="KW-1185">Reference proteome</keyword>
<dbReference type="Pfam" id="PF18856">
    <property type="entry name" value="baeRF_family12"/>
    <property type="match status" value="1"/>
</dbReference>
<dbReference type="InterPro" id="IPR041374">
    <property type="entry name" value="BaeRF_family12"/>
</dbReference>
<dbReference type="RefSeq" id="WP_100003072.1">
    <property type="nucleotide sequence ID" value="NZ_CP017943.1"/>
</dbReference>
<feature type="compositionally biased region" description="Polar residues" evidence="1">
    <location>
        <begin position="42"/>
        <end position="59"/>
    </location>
</feature>
<organism evidence="2 3">
    <name type="scientific">Phyllobacterium zundukense</name>
    <dbReference type="NCBI Taxonomy" id="1867719"/>
    <lineage>
        <taxon>Bacteria</taxon>
        <taxon>Pseudomonadati</taxon>
        <taxon>Pseudomonadota</taxon>
        <taxon>Alphaproteobacteria</taxon>
        <taxon>Hyphomicrobiales</taxon>
        <taxon>Phyllobacteriaceae</taxon>
        <taxon>Phyllobacterium</taxon>
    </lineage>
</organism>